<proteinExistence type="predicted"/>
<dbReference type="AlphaFoldDB" id="A0A8X8YBY9"/>
<reference evidence="1" key="2">
    <citation type="submission" date="2020-08" db="EMBL/GenBank/DDBJ databases">
        <title>Plant Genome Project.</title>
        <authorList>
            <person name="Zhang R.-G."/>
        </authorList>
    </citation>
    <scope>NUCLEOTIDE SEQUENCE</scope>
    <source>
        <strain evidence="1">Huo1</strain>
        <tissue evidence="1">Leaf</tissue>
    </source>
</reference>
<keyword evidence="2" id="KW-1185">Reference proteome</keyword>
<dbReference type="Proteomes" id="UP000298416">
    <property type="component" value="Unassembled WGS sequence"/>
</dbReference>
<name>A0A8X8YBY9_SALSN</name>
<accession>A0A8X8YBY9</accession>
<dbReference type="EMBL" id="PNBA02000004">
    <property type="protein sequence ID" value="KAG6428589.1"/>
    <property type="molecule type" value="Genomic_DNA"/>
</dbReference>
<sequence>MVQLHKESNYSPLNKLDTCGLHDLMHDLCSSKAEAEEEKFVKRIDASKYLTDILSPTQTRLVIPPSIGNSKSRLAISCDFKREVSAVGFKESTIDFKMSQNLRIFVVECCEFEGGKLPIKVGELIHLRYLGLLRSKVDELPKSICNMPYLADLRFESLECYKIAKCDL</sequence>
<organism evidence="1">
    <name type="scientific">Salvia splendens</name>
    <name type="common">Scarlet sage</name>
    <dbReference type="NCBI Taxonomy" id="180675"/>
    <lineage>
        <taxon>Eukaryota</taxon>
        <taxon>Viridiplantae</taxon>
        <taxon>Streptophyta</taxon>
        <taxon>Embryophyta</taxon>
        <taxon>Tracheophyta</taxon>
        <taxon>Spermatophyta</taxon>
        <taxon>Magnoliopsida</taxon>
        <taxon>eudicotyledons</taxon>
        <taxon>Gunneridae</taxon>
        <taxon>Pentapetalae</taxon>
        <taxon>asterids</taxon>
        <taxon>lamiids</taxon>
        <taxon>Lamiales</taxon>
        <taxon>Lamiaceae</taxon>
        <taxon>Nepetoideae</taxon>
        <taxon>Mentheae</taxon>
        <taxon>Salviinae</taxon>
        <taxon>Salvia</taxon>
        <taxon>Salvia subgen. Calosphace</taxon>
        <taxon>core Calosphace</taxon>
    </lineage>
</organism>
<evidence type="ECO:0000313" key="1">
    <source>
        <dbReference type="EMBL" id="KAG6428589.1"/>
    </source>
</evidence>
<protein>
    <recommendedName>
        <fullName evidence="3">Disease resistance protein RPS2</fullName>
    </recommendedName>
</protein>
<gene>
    <name evidence="1" type="ORF">SASPL_112841</name>
</gene>
<dbReference type="Gene3D" id="3.80.10.10">
    <property type="entry name" value="Ribonuclease Inhibitor"/>
    <property type="match status" value="1"/>
</dbReference>
<evidence type="ECO:0008006" key="3">
    <source>
        <dbReference type="Google" id="ProtNLM"/>
    </source>
</evidence>
<dbReference type="InterPro" id="IPR032675">
    <property type="entry name" value="LRR_dom_sf"/>
</dbReference>
<evidence type="ECO:0000313" key="2">
    <source>
        <dbReference type="Proteomes" id="UP000298416"/>
    </source>
</evidence>
<reference evidence="1" key="1">
    <citation type="submission" date="2018-01" db="EMBL/GenBank/DDBJ databases">
        <authorList>
            <person name="Mao J.F."/>
        </authorList>
    </citation>
    <scope>NUCLEOTIDE SEQUENCE</scope>
    <source>
        <strain evidence="1">Huo1</strain>
        <tissue evidence="1">Leaf</tissue>
    </source>
</reference>
<dbReference type="SUPFAM" id="SSF52058">
    <property type="entry name" value="L domain-like"/>
    <property type="match status" value="1"/>
</dbReference>
<comment type="caution">
    <text evidence="1">The sequence shown here is derived from an EMBL/GenBank/DDBJ whole genome shotgun (WGS) entry which is preliminary data.</text>
</comment>